<evidence type="ECO:0008006" key="4">
    <source>
        <dbReference type="Google" id="ProtNLM"/>
    </source>
</evidence>
<evidence type="ECO:0000313" key="3">
    <source>
        <dbReference type="Proteomes" id="UP000199137"/>
    </source>
</evidence>
<organism evidence="2 3">
    <name type="scientific">Amycolatopsis rubida</name>
    <dbReference type="NCBI Taxonomy" id="112413"/>
    <lineage>
        <taxon>Bacteria</taxon>
        <taxon>Bacillati</taxon>
        <taxon>Actinomycetota</taxon>
        <taxon>Actinomycetes</taxon>
        <taxon>Pseudonocardiales</taxon>
        <taxon>Pseudonocardiaceae</taxon>
        <taxon>Amycolatopsis</taxon>
    </lineage>
</organism>
<keyword evidence="1" id="KW-0472">Membrane</keyword>
<dbReference type="RefSeq" id="WP_093575432.1">
    <property type="nucleotide sequence ID" value="NZ_FOWC01000009.1"/>
</dbReference>
<dbReference type="PANTHER" id="PTHR23542">
    <property type="match status" value="1"/>
</dbReference>
<dbReference type="OrthoDB" id="4116926at2"/>
<evidence type="ECO:0000313" key="2">
    <source>
        <dbReference type="EMBL" id="SFQ17863.1"/>
    </source>
</evidence>
<dbReference type="AlphaFoldDB" id="A0A1I5WDN5"/>
<dbReference type="PANTHER" id="PTHR23542:SF1">
    <property type="entry name" value="MAJOR FACILITATOR SUPERFAMILY (MFS) PROFILE DOMAIN-CONTAINING PROTEIN"/>
    <property type="match status" value="1"/>
</dbReference>
<feature type="transmembrane region" description="Helical" evidence="1">
    <location>
        <begin position="48"/>
        <end position="69"/>
    </location>
</feature>
<dbReference type="InterPro" id="IPR036259">
    <property type="entry name" value="MFS_trans_sf"/>
</dbReference>
<gene>
    <name evidence="2" type="ORF">SAMN05421854_109178</name>
</gene>
<keyword evidence="1" id="KW-1133">Transmembrane helix</keyword>
<dbReference type="Proteomes" id="UP000199137">
    <property type="component" value="Unassembled WGS sequence"/>
</dbReference>
<accession>A0A1I5WDN5</accession>
<dbReference type="STRING" id="112413.SAMN05421854_109178"/>
<protein>
    <recommendedName>
        <fullName evidence="4">MFS transporter</fullName>
    </recommendedName>
</protein>
<name>A0A1I5WDN5_9PSEU</name>
<proteinExistence type="predicted"/>
<evidence type="ECO:0000256" key="1">
    <source>
        <dbReference type="SAM" id="Phobius"/>
    </source>
</evidence>
<reference evidence="2 3" key="1">
    <citation type="submission" date="2016-10" db="EMBL/GenBank/DDBJ databases">
        <authorList>
            <person name="de Groot N.N."/>
        </authorList>
    </citation>
    <scope>NUCLEOTIDE SEQUENCE [LARGE SCALE GENOMIC DNA]</scope>
    <source>
        <strain evidence="2 3">DSM 44637</strain>
    </source>
</reference>
<dbReference type="SUPFAM" id="SSF103473">
    <property type="entry name" value="MFS general substrate transporter"/>
    <property type="match status" value="1"/>
</dbReference>
<keyword evidence="1" id="KW-0812">Transmembrane</keyword>
<feature type="transmembrane region" description="Helical" evidence="1">
    <location>
        <begin position="81"/>
        <end position="99"/>
    </location>
</feature>
<feature type="transmembrane region" description="Helical" evidence="1">
    <location>
        <begin position="21"/>
        <end position="42"/>
    </location>
</feature>
<sequence>MSTEHLSYWAALRQPHVVRSFLPSVLGRSSLAMSGLALVFLLESGSGSFAAAGAVTAVPGIANVVATPWRARAVDRLGQTAVLSALGAVHTVALVVFAANPGASRTAAHSRIEPGRGR</sequence>
<dbReference type="EMBL" id="FOWC01000009">
    <property type="protein sequence ID" value="SFQ17863.1"/>
    <property type="molecule type" value="Genomic_DNA"/>
</dbReference>